<proteinExistence type="predicted"/>
<name>A0A7E4VMK1_PANRE</name>
<keyword evidence="1" id="KW-1185">Reference proteome</keyword>
<accession>A0A7E4VMK1</accession>
<organism evidence="1 2">
    <name type="scientific">Panagrellus redivivus</name>
    <name type="common">Microworm</name>
    <dbReference type="NCBI Taxonomy" id="6233"/>
    <lineage>
        <taxon>Eukaryota</taxon>
        <taxon>Metazoa</taxon>
        <taxon>Ecdysozoa</taxon>
        <taxon>Nematoda</taxon>
        <taxon>Chromadorea</taxon>
        <taxon>Rhabditida</taxon>
        <taxon>Tylenchina</taxon>
        <taxon>Panagrolaimomorpha</taxon>
        <taxon>Panagrolaimoidea</taxon>
        <taxon>Panagrolaimidae</taxon>
        <taxon>Panagrellus</taxon>
    </lineage>
</organism>
<evidence type="ECO:0000313" key="1">
    <source>
        <dbReference type="Proteomes" id="UP000492821"/>
    </source>
</evidence>
<sequence>MSTLESQTRINGASISDSQDLLTRIQIRSRYLILQRLQMLPMFHRVCTCEPFLVLPNPHNCTRKDHLDTSR</sequence>
<dbReference type="WBParaSite" id="Pan_g21975.t1">
    <property type="protein sequence ID" value="Pan_g21975.t1"/>
    <property type="gene ID" value="Pan_g21975"/>
</dbReference>
<dbReference type="AlphaFoldDB" id="A0A7E4VMK1"/>
<reference evidence="2" key="2">
    <citation type="submission" date="2020-10" db="UniProtKB">
        <authorList>
            <consortium name="WormBaseParasite"/>
        </authorList>
    </citation>
    <scope>IDENTIFICATION</scope>
</reference>
<evidence type="ECO:0000313" key="2">
    <source>
        <dbReference type="WBParaSite" id="Pan_g21975.t1"/>
    </source>
</evidence>
<protein>
    <submittedName>
        <fullName evidence="2">Uncharacterized protein</fullName>
    </submittedName>
</protein>
<dbReference type="Proteomes" id="UP000492821">
    <property type="component" value="Unassembled WGS sequence"/>
</dbReference>
<reference evidence="1" key="1">
    <citation type="journal article" date="2013" name="Genetics">
        <title>The draft genome and transcriptome of Panagrellus redivivus are shaped by the harsh demands of a free-living lifestyle.</title>
        <authorList>
            <person name="Srinivasan J."/>
            <person name="Dillman A.R."/>
            <person name="Macchietto M.G."/>
            <person name="Heikkinen L."/>
            <person name="Lakso M."/>
            <person name="Fracchia K.M."/>
            <person name="Antoshechkin I."/>
            <person name="Mortazavi A."/>
            <person name="Wong G."/>
            <person name="Sternberg P.W."/>
        </authorList>
    </citation>
    <scope>NUCLEOTIDE SEQUENCE [LARGE SCALE GENOMIC DNA]</scope>
    <source>
        <strain evidence="1">MT8872</strain>
    </source>
</reference>